<dbReference type="Proteomes" id="UP000183868">
    <property type="component" value="Chromosome"/>
</dbReference>
<feature type="domain" description="Cas10/Cmr2 second palm" evidence="3">
    <location>
        <begin position="203"/>
        <end position="357"/>
    </location>
</feature>
<evidence type="ECO:0000313" key="4">
    <source>
        <dbReference type="EMBL" id="APF18781.1"/>
    </source>
</evidence>
<dbReference type="InterPro" id="IPR054767">
    <property type="entry name" value="Cas10-Cmr2_palm2"/>
</dbReference>
<dbReference type="OrthoDB" id="442064at2"/>
<dbReference type="InParanoid" id="H1XUD3"/>
<keyword evidence="6" id="KW-1185">Reference proteome</keyword>
<dbReference type="Gene3D" id="3.30.70.270">
    <property type="match status" value="1"/>
</dbReference>
<evidence type="ECO:0000313" key="5">
    <source>
        <dbReference type="EMBL" id="EHO42759.1"/>
    </source>
</evidence>
<dbReference type="GO" id="GO:0000166">
    <property type="term" value="F:nucleotide binding"/>
    <property type="evidence" value="ECO:0007669"/>
    <property type="project" value="UniProtKB-KW"/>
</dbReference>
<dbReference type="eggNOG" id="COG1353">
    <property type="taxonomic scope" value="Bacteria"/>
</dbReference>
<dbReference type="InterPro" id="IPR043128">
    <property type="entry name" value="Rev_trsase/Diguanyl_cyclase"/>
</dbReference>
<accession>H1XUD3</accession>
<evidence type="ECO:0000256" key="2">
    <source>
        <dbReference type="ARBA" id="ARBA00023118"/>
    </source>
</evidence>
<organism evidence="5 6">
    <name type="scientific">Caldithrix abyssi DSM 13497</name>
    <dbReference type="NCBI Taxonomy" id="880073"/>
    <lineage>
        <taxon>Bacteria</taxon>
        <taxon>Pseudomonadati</taxon>
        <taxon>Calditrichota</taxon>
        <taxon>Calditrichia</taxon>
        <taxon>Calditrichales</taxon>
        <taxon>Calditrichaceae</taxon>
        <taxon>Caldithrix</taxon>
    </lineage>
</organism>
<evidence type="ECO:0000256" key="1">
    <source>
        <dbReference type="ARBA" id="ARBA00022741"/>
    </source>
</evidence>
<evidence type="ECO:0000313" key="6">
    <source>
        <dbReference type="Proteomes" id="UP000004671"/>
    </source>
</evidence>
<dbReference type="RefSeq" id="WP_006930113.1">
    <property type="nucleotide sequence ID" value="NZ_CM001402.1"/>
</dbReference>
<dbReference type="EMBL" id="CM001402">
    <property type="protein sequence ID" value="EHO42759.1"/>
    <property type="molecule type" value="Genomic_DNA"/>
</dbReference>
<dbReference type="KEGG" id="caby:Cabys_2032"/>
<keyword evidence="1" id="KW-0547">Nucleotide-binding</keyword>
<dbReference type="EMBL" id="CP018099">
    <property type="protein sequence ID" value="APF18781.1"/>
    <property type="molecule type" value="Genomic_DNA"/>
</dbReference>
<evidence type="ECO:0000313" key="7">
    <source>
        <dbReference type="Proteomes" id="UP000183868"/>
    </source>
</evidence>
<protein>
    <recommendedName>
        <fullName evidence="3">Cas10/Cmr2 second palm domain-containing protein</fullName>
    </recommendedName>
</protein>
<keyword evidence="2" id="KW-0051">Antiviral defense</keyword>
<sequence length="497" mass="55982">MAAFLYGASIQGIQKFIFETKKLKEIVGASELVEQMSNELFQKEFKINEDDMIMHAAGNVRLLSEDEHLIKNIVKTWPKIVGSKAPGLVLSQAVVKVEGTLNKSHFDLLEKRLRIARNRQFITQPVTPMASIRSRRTGKAAIDWNDDGKPRDCSSKVKQEIAGKDAKQNLMEKSLGENAKQFLNSFAMDVTHMMYKDEETGWLAVIHADGNNMGKLIQLISQKLEKNQSDFKDFFKKFSEILNKSTIAATEYAVNQIILPEKKNSKKLPFRPVVVGGDDLTIIIRADLALSFTEVYLKKFNEETTNNFKELAATFSLDELKNGLTACAGIAYMKDSFPFHYAVDLAESLCADAKKYAKQIDKVNVPSALLFHKVYDSFVDDYSEIEARELTAANGISFKYGPYGTDGRGLASINELKEQVELILRDDSPRSGIRKWLSLLHNDLNKANLWLERVKEITGAEFRKKLNLETAISSNKTHLFDVLTIASISKKRKGGKH</sequence>
<gene>
    <name evidence="4" type="ORF">Cabys_2032</name>
    <name evidence="5" type="ORF">Calab_3153</name>
</gene>
<dbReference type="GO" id="GO:0051607">
    <property type="term" value="P:defense response to virus"/>
    <property type="evidence" value="ECO:0007669"/>
    <property type="project" value="UniProtKB-KW"/>
</dbReference>
<dbReference type="AlphaFoldDB" id="H1XUD3"/>
<dbReference type="HOGENOM" id="CLU_037606_1_0_0"/>
<dbReference type="Proteomes" id="UP000004671">
    <property type="component" value="Chromosome"/>
</dbReference>
<proteinExistence type="predicted"/>
<reference evidence="4 7" key="2">
    <citation type="submission" date="2016-11" db="EMBL/GenBank/DDBJ databases">
        <title>Genomic analysis of Caldithrix abyssi and proposal of a novel bacterial phylum Caldithrichaeota.</title>
        <authorList>
            <person name="Kublanov I."/>
            <person name="Sigalova O."/>
            <person name="Gavrilov S."/>
            <person name="Lebedinsky A."/>
            <person name="Ivanova N."/>
            <person name="Daum C."/>
            <person name="Reddy T."/>
            <person name="Klenk H.P."/>
            <person name="Goker M."/>
            <person name="Reva O."/>
            <person name="Miroshnichenko M."/>
            <person name="Kyprides N."/>
            <person name="Woyke T."/>
            <person name="Gelfand M."/>
        </authorList>
    </citation>
    <scope>NUCLEOTIDE SEQUENCE [LARGE SCALE GENOMIC DNA]</scope>
    <source>
        <strain evidence="4 7">LF13</strain>
    </source>
</reference>
<reference evidence="5 6" key="1">
    <citation type="submission" date="2011-09" db="EMBL/GenBank/DDBJ databases">
        <title>The permanent draft genome of Caldithrix abyssi DSM 13497.</title>
        <authorList>
            <consortium name="US DOE Joint Genome Institute (JGI-PGF)"/>
            <person name="Lucas S."/>
            <person name="Han J."/>
            <person name="Lapidus A."/>
            <person name="Bruce D."/>
            <person name="Goodwin L."/>
            <person name="Pitluck S."/>
            <person name="Peters L."/>
            <person name="Kyrpides N."/>
            <person name="Mavromatis K."/>
            <person name="Ivanova N."/>
            <person name="Mikhailova N."/>
            <person name="Chertkov O."/>
            <person name="Detter J.C."/>
            <person name="Tapia R."/>
            <person name="Han C."/>
            <person name="Land M."/>
            <person name="Hauser L."/>
            <person name="Markowitz V."/>
            <person name="Cheng J.-F."/>
            <person name="Hugenholtz P."/>
            <person name="Woyke T."/>
            <person name="Wu D."/>
            <person name="Spring S."/>
            <person name="Brambilla E."/>
            <person name="Klenk H.-P."/>
            <person name="Eisen J.A."/>
        </authorList>
    </citation>
    <scope>NUCLEOTIDE SEQUENCE [LARGE SCALE GENOMIC DNA]</scope>
    <source>
        <strain evidence="5 6">DSM 13497</strain>
    </source>
</reference>
<dbReference type="STRING" id="880073.Cabys_2032"/>
<dbReference type="PaxDb" id="880073-Calab_3153"/>
<evidence type="ECO:0000259" key="3">
    <source>
        <dbReference type="Pfam" id="PF22335"/>
    </source>
</evidence>
<name>H1XUD3_CALAY</name>
<dbReference type="Pfam" id="PF22335">
    <property type="entry name" value="Cas10-Cmr2_palm2"/>
    <property type="match status" value="1"/>
</dbReference>